<dbReference type="PANTHER" id="PTHR43808:SF31">
    <property type="entry name" value="N-ACETYL-L-CITRULLINE DEACETYLASE"/>
    <property type="match status" value="1"/>
</dbReference>
<dbReference type="PANTHER" id="PTHR43808">
    <property type="entry name" value="ACETYLORNITHINE DEACETYLASE"/>
    <property type="match status" value="1"/>
</dbReference>
<dbReference type="Gene3D" id="3.40.630.10">
    <property type="entry name" value="Zn peptidases"/>
    <property type="match status" value="1"/>
</dbReference>
<dbReference type="InterPro" id="IPR002933">
    <property type="entry name" value="Peptidase_M20"/>
</dbReference>
<dbReference type="AlphaFoldDB" id="A0ABD4X9P8"/>
<dbReference type="GO" id="GO:0046872">
    <property type="term" value="F:metal ion binding"/>
    <property type="evidence" value="ECO:0007669"/>
    <property type="project" value="UniProtKB-KW"/>
</dbReference>
<keyword evidence="1" id="KW-0479">Metal-binding</keyword>
<dbReference type="InterPro" id="IPR036264">
    <property type="entry name" value="Bact_exopeptidase_dim_dom"/>
</dbReference>
<evidence type="ECO:0000256" key="1">
    <source>
        <dbReference type="ARBA" id="ARBA00022723"/>
    </source>
</evidence>
<dbReference type="Gene3D" id="3.30.70.360">
    <property type="match status" value="1"/>
</dbReference>
<organism evidence="5 6">
    <name type="scientific">Phaeobacter gallaeciensis</name>
    <dbReference type="NCBI Taxonomy" id="60890"/>
    <lineage>
        <taxon>Bacteria</taxon>
        <taxon>Pseudomonadati</taxon>
        <taxon>Pseudomonadota</taxon>
        <taxon>Alphaproteobacteria</taxon>
        <taxon>Rhodobacterales</taxon>
        <taxon>Roseobacteraceae</taxon>
        <taxon>Phaeobacter</taxon>
    </lineage>
</organism>
<dbReference type="NCBIfam" id="NF005710">
    <property type="entry name" value="PRK07522.1"/>
    <property type="match status" value="1"/>
</dbReference>
<evidence type="ECO:0000259" key="4">
    <source>
        <dbReference type="Pfam" id="PF07687"/>
    </source>
</evidence>
<evidence type="ECO:0000256" key="2">
    <source>
        <dbReference type="ARBA" id="ARBA00022801"/>
    </source>
</evidence>
<name>A0ABD4X9P8_9RHOB</name>
<proteinExistence type="predicted"/>
<dbReference type="CDD" id="cd03894">
    <property type="entry name" value="M20_ArgE"/>
    <property type="match status" value="1"/>
</dbReference>
<dbReference type="Proteomes" id="UP001218364">
    <property type="component" value="Unassembled WGS sequence"/>
</dbReference>
<dbReference type="EMBL" id="JARCJK010000004">
    <property type="protein sequence ID" value="MDE4166178.1"/>
    <property type="molecule type" value="Genomic_DNA"/>
</dbReference>
<reference evidence="5 6" key="1">
    <citation type="submission" date="2023-02" db="EMBL/GenBank/DDBJ databases">
        <title>Population genomics of bacteria associated with diatom.</title>
        <authorList>
            <person name="Xie J."/>
            <person name="Wang H."/>
        </authorList>
    </citation>
    <scope>NUCLEOTIDE SEQUENCE [LARGE SCALE GENOMIC DNA]</scope>
    <source>
        <strain evidence="5 6">PT47_8</strain>
    </source>
</reference>
<dbReference type="NCBIfam" id="TIGR01892">
    <property type="entry name" value="AcOrn-deacetyl"/>
    <property type="match status" value="1"/>
</dbReference>
<evidence type="ECO:0000313" key="5">
    <source>
        <dbReference type="EMBL" id="MDE4166178.1"/>
    </source>
</evidence>
<keyword evidence="2 5" id="KW-0378">Hydrolase</keyword>
<dbReference type="Pfam" id="PF01546">
    <property type="entry name" value="Peptidase_M20"/>
    <property type="match status" value="1"/>
</dbReference>
<dbReference type="RefSeq" id="WP_065272109.1">
    <property type="nucleotide sequence ID" value="NZ_CP015124.1"/>
</dbReference>
<evidence type="ECO:0000313" key="6">
    <source>
        <dbReference type="Proteomes" id="UP001218364"/>
    </source>
</evidence>
<feature type="domain" description="Peptidase M20 dimerisation" evidence="4">
    <location>
        <begin position="174"/>
        <end position="281"/>
    </location>
</feature>
<dbReference type="EC" id="3.5.1.16" evidence="5"/>
<dbReference type="SUPFAM" id="SSF53187">
    <property type="entry name" value="Zn-dependent exopeptidases"/>
    <property type="match status" value="1"/>
</dbReference>
<accession>A0ABD4X9P8</accession>
<comment type="caution">
    <text evidence="5">The sequence shown here is derived from an EMBL/GenBank/DDBJ whole genome shotgun (WGS) entry which is preliminary data.</text>
</comment>
<dbReference type="InterPro" id="IPR010169">
    <property type="entry name" value="AcOrn-deacetyl"/>
</dbReference>
<keyword evidence="3" id="KW-0170">Cobalt</keyword>
<dbReference type="Pfam" id="PF07687">
    <property type="entry name" value="M20_dimer"/>
    <property type="match status" value="1"/>
</dbReference>
<gene>
    <name evidence="5" type="primary">argE</name>
    <name evidence="5" type="ORF">PXK24_10765</name>
</gene>
<dbReference type="InterPro" id="IPR011650">
    <property type="entry name" value="Peptidase_M20_dimer"/>
</dbReference>
<dbReference type="GO" id="GO:0008777">
    <property type="term" value="F:acetylornithine deacetylase activity"/>
    <property type="evidence" value="ECO:0007669"/>
    <property type="project" value="UniProtKB-EC"/>
</dbReference>
<evidence type="ECO:0000256" key="3">
    <source>
        <dbReference type="ARBA" id="ARBA00023285"/>
    </source>
</evidence>
<dbReference type="InterPro" id="IPR050072">
    <property type="entry name" value="Peptidase_M20A"/>
</dbReference>
<protein>
    <submittedName>
        <fullName evidence="5">Acetylornithine deacetylase</fullName>
        <ecNumber evidence="5">3.5.1.16</ecNumber>
    </submittedName>
</protein>
<dbReference type="SUPFAM" id="SSF55031">
    <property type="entry name" value="Bacterial exopeptidase dimerisation domain"/>
    <property type="match status" value="1"/>
</dbReference>
<sequence length="385" mass="41289">MTFLPRTTDLLGELIAQPTVSASSNLTLMSLLADRLDSAGAQVHLWTDDTGSKANLFATIGPDTDGGIVLSGHSDVVPVTDQDWSSDPFQMVERDGKLFGRGTCDMKGFIAAATAMAPHYAALNPTRPIHFAFTYDEEVGCFGAQALAKSLKEREIRPSVCIVGEPTMMRIIEGHKGCYEYSTHFTGLEGHGSGPDLGVNAAEYAARYVARLLELKDALRARAPEGSRFEPPWTTINTGALVSGHAHNVIPGKARVDWEMRPVQKSDADFVKEDLHRLCTHSLIPQMQAVFPEAGIVTEVIGEVDGLEPVTDNEAREILQELTGANGADLVAFGTEAGIFQGLGMNVAVCGPGSIEQAHKPDEYVSLDQLSQCLGLLEGLSAKLV</sequence>